<evidence type="ECO:0000313" key="1">
    <source>
        <dbReference type="EMBL" id="SPE27314.1"/>
    </source>
</evidence>
<protein>
    <submittedName>
        <fullName evidence="1">Uncharacterized protein</fullName>
    </submittedName>
</protein>
<proteinExistence type="predicted"/>
<gene>
    <name evidence="1" type="ORF">SBA5_590031</name>
</gene>
<organism evidence="1 2">
    <name type="scientific">Candidatus Sulfuritelmatomonas gaucii</name>
    <dbReference type="NCBI Taxonomy" id="2043161"/>
    <lineage>
        <taxon>Bacteria</taxon>
        <taxon>Pseudomonadati</taxon>
        <taxon>Acidobacteriota</taxon>
        <taxon>Terriglobia</taxon>
        <taxon>Terriglobales</taxon>
        <taxon>Acidobacteriaceae</taxon>
        <taxon>Candidatus Sulfuritelmatomonas</taxon>
    </lineage>
</organism>
<name>A0A2N9LVR8_9BACT</name>
<dbReference type="AlphaFoldDB" id="A0A2N9LVR8"/>
<sequence>MASTQGQTFQGQYQISPRVAVSATRDPNGGFAVDTLIKKSW</sequence>
<dbReference type="Proteomes" id="UP000239735">
    <property type="component" value="Unassembled WGS sequence"/>
</dbReference>
<evidence type="ECO:0000313" key="2">
    <source>
        <dbReference type="Proteomes" id="UP000239735"/>
    </source>
</evidence>
<dbReference type="EMBL" id="OKRB01000118">
    <property type="protein sequence ID" value="SPE27314.1"/>
    <property type="molecule type" value="Genomic_DNA"/>
</dbReference>
<accession>A0A2N9LVR8</accession>
<reference evidence="2" key="1">
    <citation type="submission" date="2018-02" db="EMBL/GenBank/DDBJ databases">
        <authorList>
            <person name="Hausmann B."/>
        </authorList>
    </citation>
    <scope>NUCLEOTIDE SEQUENCE [LARGE SCALE GENOMIC DNA]</scope>
    <source>
        <strain evidence="2">Peat soil MAG SbA5</strain>
    </source>
</reference>